<dbReference type="PANTHER" id="PTHR43114">
    <property type="entry name" value="ADENINE DEAMINASE"/>
    <property type="match status" value="1"/>
</dbReference>
<protein>
    <recommendedName>
        <fullName evidence="5">Adenine deaminase</fullName>
        <shortName evidence="5">ADE</shortName>
        <ecNumber evidence="5">3.5.4.2</ecNumber>
    </recommendedName>
    <alternativeName>
        <fullName evidence="5">Adenine aminohydrolase</fullName>
        <shortName evidence="5">AAH</shortName>
    </alternativeName>
</protein>
<comment type="function">
    <text evidence="5">Catalyzes the hydrolytic deamination of adenine to hypoxanthine. Plays an important role in the purine salvage pathway and in nitrogen catabolism.</text>
</comment>
<feature type="binding site" evidence="5">
    <location>
        <position position="281"/>
    </location>
    <ligand>
        <name>substrate</name>
    </ligand>
</feature>
<dbReference type="InterPro" id="IPR006330">
    <property type="entry name" value="Ado/ade_deaminase"/>
</dbReference>
<dbReference type="PANTHER" id="PTHR43114:SF6">
    <property type="entry name" value="ADENINE DEAMINASE"/>
    <property type="match status" value="1"/>
</dbReference>
<reference evidence="7 8" key="1">
    <citation type="submission" date="2019-03" db="EMBL/GenBank/DDBJ databases">
        <title>Genomic Encyclopedia of Type Strains, Phase III (KMG-III): the genomes of soil and plant-associated and newly described type strains.</title>
        <authorList>
            <person name="Whitman W."/>
        </authorList>
    </citation>
    <scope>NUCLEOTIDE SEQUENCE [LARGE SCALE GENOMIC DNA]</scope>
    <source>
        <strain evidence="7 8">CECT 8455</strain>
    </source>
</reference>
<dbReference type="GO" id="GO:0000034">
    <property type="term" value="F:adenine deaminase activity"/>
    <property type="evidence" value="ECO:0007669"/>
    <property type="project" value="UniProtKB-UniRule"/>
</dbReference>
<dbReference type="GO" id="GO:0005829">
    <property type="term" value="C:cytosol"/>
    <property type="evidence" value="ECO:0007669"/>
    <property type="project" value="TreeGrafter"/>
</dbReference>
<dbReference type="SUPFAM" id="SSF51556">
    <property type="entry name" value="Metallo-dependent hydrolases"/>
    <property type="match status" value="1"/>
</dbReference>
<evidence type="ECO:0000256" key="5">
    <source>
        <dbReference type="HAMAP-Rule" id="MF_01962"/>
    </source>
</evidence>
<evidence type="ECO:0000313" key="8">
    <source>
        <dbReference type="Proteomes" id="UP000295274"/>
    </source>
</evidence>
<evidence type="ECO:0000259" key="6">
    <source>
        <dbReference type="Pfam" id="PF00962"/>
    </source>
</evidence>
<dbReference type="GO" id="GO:0008270">
    <property type="term" value="F:zinc ion binding"/>
    <property type="evidence" value="ECO:0007669"/>
    <property type="project" value="UniProtKB-UniRule"/>
</dbReference>
<organism evidence="7 8">
    <name type="scientific">Maribacter caenipelagi</name>
    <dbReference type="NCBI Taxonomy" id="1447781"/>
    <lineage>
        <taxon>Bacteria</taxon>
        <taxon>Pseudomonadati</taxon>
        <taxon>Bacteroidota</taxon>
        <taxon>Flavobacteriia</taxon>
        <taxon>Flavobacteriales</taxon>
        <taxon>Flavobacteriaceae</taxon>
        <taxon>Maribacter</taxon>
    </lineage>
</organism>
<evidence type="ECO:0000256" key="4">
    <source>
        <dbReference type="ARBA" id="ARBA00023080"/>
    </source>
</evidence>
<feature type="active site" description="Proton donor" evidence="5">
    <location>
        <position position="202"/>
    </location>
</feature>
<dbReference type="OrthoDB" id="9779574at2"/>
<gene>
    <name evidence="7" type="ORF">DFQ03_2854</name>
</gene>
<keyword evidence="4 5" id="KW-0546">Nucleotide metabolism</keyword>
<dbReference type="Pfam" id="PF00962">
    <property type="entry name" value="A_deaminase"/>
    <property type="match status" value="1"/>
</dbReference>
<comment type="cofactor">
    <cofactor evidence="5">
        <name>Zn(2+)</name>
        <dbReference type="ChEBI" id="CHEBI:29105"/>
    </cofactor>
    <text evidence="5">Binds 1 zinc ion per subunit.</text>
</comment>
<keyword evidence="3 5" id="KW-0862">Zinc</keyword>
<feature type="binding site" evidence="5">
    <location>
        <position position="199"/>
    </location>
    <ligand>
        <name>Zn(2+)</name>
        <dbReference type="ChEBI" id="CHEBI:29105"/>
        <note>catalytic</note>
    </ligand>
</feature>
<evidence type="ECO:0000256" key="3">
    <source>
        <dbReference type="ARBA" id="ARBA00022833"/>
    </source>
</evidence>
<dbReference type="GO" id="GO:0043103">
    <property type="term" value="P:hypoxanthine salvage"/>
    <property type="evidence" value="ECO:0007669"/>
    <property type="project" value="UniProtKB-UniRule"/>
</dbReference>
<dbReference type="RefSeq" id="WP_133673773.1">
    <property type="nucleotide sequence ID" value="NZ_SNZW01000016.1"/>
</dbReference>
<dbReference type="Proteomes" id="UP000295274">
    <property type="component" value="Unassembled WGS sequence"/>
</dbReference>
<accession>A0A4R7D0N5</accession>
<evidence type="ECO:0000256" key="1">
    <source>
        <dbReference type="ARBA" id="ARBA00022723"/>
    </source>
</evidence>
<dbReference type="HAMAP" id="MF_01962">
    <property type="entry name" value="Adenine_deaminase"/>
    <property type="match status" value="1"/>
</dbReference>
<feature type="binding site" evidence="5">
    <location>
        <position position="21"/>
    </location>
    <ligand>
        <name>Zn(2+)</name>
        <dbReference type="ChEBI" id="CHEBI:29105"/>
        <note>catalytic</note>
    </ligand>
</feature>
<name>A0A4R7D0N5_9FLAO</name>
<dbReference type="FunFam" id="3.20.20.140:FF:000039">
    <property type="entry name" value="Adenine deaminase"/>
    <property type="match status" value="1"/>
</dbReference>
<dbReference type="GO" id="GO:0006146">
    <property type="term" value="P:adenine catabolic process"/>
    <property type="evidence" value="ECO:0007669"/>
    <property type="project" value="UniProtKB-UniRule"/>
</dbReference>
<dbReference type="AlphaFoldDB" id="A0A4R7D0N5"/>
<dbReference type="NCBIfam" id="NF006850">
    <property type="entry name" value="PRK09358.1-6"/>
    <property type="match status" value="1"/>
</dbReference>
<dbReference type="InterPro" id="IPR032466">
    <property type="entry name" value="Metal_Hydrolase"/>
</dbReference>
<keyword evidence="1 5" id="KW-0479">Metal-binding</keyword>
<keyword evidence="8" id="KW-1185">Reference proteome</keyword>
<dbReference type="EMBL" id="SNZW01000016">
    <property type="protein sequence ID" value="TDS13561.1"/>
    <property type="molecule type" value="Genomic_DNA"/>
</dbReference>
<keyword evidence="2 5" id="KW-0378">Hydrolase</keyword>
<evidence type="ECO:0000313" key="7">
    <source>
        <dbReference type="EMBL" id="TDS13561.1"/>
    </source>
</evidence>
<comment type="catalytic activity">
    <reaction evidence="5">
        <text>adenine + H2O + H(+) = hypoxanthine + NH4(+)</text>
        <dbReference type="Rhea" id="RHEA:23688"/>
        <dbReference type="ChEBI" id="CHEBI:15377"/>
        <dbReference type="ChEBI" id="CHEBI:15378"/>
        <dbReference type="ChEBI" id="CHEBI:16708"/>
        <dbReference type="ChEBI" id="CHEBI:17368"/>
        <dbReference type="ChEBI" id="CHEBI:28938"/>
        <dbReference type="EC" id="3.5.4.2"/>
    </reaction>
</comment>
<comment type="similarity">
    <text evidence="5">Belongs to the metallo-dependent hydrolases superfamily. Adenosine and AMP deaminases family. Adenine deaminase type 2 subfamily.</text>
</comment>
<feature type="domain" description="Adenosine deaminase" evidence="6">
    <location>
        <begin position="14"/>
        <end position="334"/>
    </location>
</feature>
<dbReference type="NCBIfam" id="TIGR01430">
    <property type="entry name" value="aden_deam"/>
    <property type="match status" value="1"/>
</dbReference>
<dbReference type="CDD" id="cd01320">
    <property type="entry name" value="ADA"/>
    <property type="match status" value="1"/>
</dbReference>
<feature type="binding site" evidence="5">
    <location>
        <position position="280"/>
    </location>
    <ligand>
        <name>Zn(2+)</name>
        <dbReference type="ChEBI" id="CHEBI:29105"/>
        <note>catalytic</note>
    </ligand>
</feature>
<sequence length="339" mass="38588">MQSSELQRIIQGIPKTELHLHLEGSFEPELMFQIAKRNNITLPYDSIESVKEAYKFNNLQEFLDIYYAGAQVLLHEQDFFDLTWAYLTKVHSENVKHVEVFFDPQTHTERGVAFDVVIKGIHRALEKGKNELNISYKLIMSYLRHLSEGDAFKTLEESLPFKDIIDGVGLDSSEMGNPPSKFEKVFKASAAQGYKLVAHAGEEGPADYIWEALDILKVERIDHGNRCLTDEALVKRLVNEKIALTLCPTSNVALKVIQNMDEHPVAKMLDKGIVATIHSDDPAYFGGYMNENYYQTAKALNLSLEQIEQLAINGFEASWLSDESKKQHIQEVKDYFKSL</sequence>
<feature type="binding site" evidence="5">
    <location>
        <position position="19"/>
    </location>
    <ligand>
        <name>Zn(2+)</name>
        <dbReference type="ChEBI" id="CHEBI:29105"/>
        <note>catalytic</note>
    </ligand>
</feature>
<dbReference type="Gene3D" id="3.20.20.140">
    <property type="entry name" value="Metal-dependent hydrolases"/>
    <property type="match status" value="1"/>
</dbReference>
<comment type="caution">
    <text evidence="7">The sequence shown here is derived from an EMBL/GenBank/DDBJ whole genome shotgun (WGS) entry which is preliminary data.</text>
</comment>
<dbReference type="EC" id="3.5.4.2" evidence="5"/>
<feature type="site" description="Important for catalytic activity" evidence="5">
    <location>
        <position position="223"/>
    </location>
</feature>
<dbReference type="InterPro" id="IPR028892">
    <property type="entry name" value="ADE"/>
</dbReference>
<evidence type="ECO:0000256" key="2">
    <source>
        <dbReference type="ARBA" id="ARBA00022801"/>
    </source>
</evidence>
<proteinExistence type="inferred from homology"/>
<dbReference type="InterPro" id="IPR001365">
    <property type="entry name" value="A_deaminase_dom"/>
</dbReference>
<dbReference type="GO" id="GO:0009117">
    <property type="term" value="P:nucleotide metabolic process"/>
    <property type="evidence" value="ECO:0007669"/>
    <property type="project" value="UniProtKB-KW"/>
</dbReference>